<keyword evidence="4" id="KW-1185">Reference proteome</keyword>
<dbReference type="GO" id="GO:0008168">
    <property type="term" value="F:methyltransferase activity"/>
    <property type="evidence" value="ECO:0007669"/>
    <property type="project" value="UniProtKB-KW"/>
</dbReference>
<evidence type="ECO:0000256" key="2">
    <source>
        <dbReference type="ARBA" id="ARBA00022679"/>
    </source>
</evidence>
<dbReference type="Proteomes" id="UP000254134">
    <property type="component" value="Unassembled WGS sequence"/>
</dbReference>
<reference evidence="3 4" key="1">
    <citation type="submission" date="2018-07" db="EMBL/GenBank/DDBJ databases">
        <title>High-quality-draft genome sequence of Gaiella occulta.</title>
        <authorList>
            <person name="Severino R."/>
            <person name="Froufe H.J.C."/>
            <person name="Rainey F.A."/>
            <person name="Barroso C."/>
            <person name="Albuquerque L."/>
            <person name="Lobo-Da-Cunha A."/>
            <person name="Da Costa M.S."/>
            <person name="Egas C."/>
        </authorList>
    </citation>
    <scope>NUCLEOTIDE SEQUENCE [LARGE SCALE GENOMIC DNA]</scope>
    <source>
        <strain evidence="3 4">F2-233</strain>
    </source>
</reference>
<reference evidence="4" key="2">
    <citation type="journal article" date="2019" name="MicrobiologyOpen">
        <title>High-quality draft genome sequence of Gaiella occulta isolated from a 150 meter deep mineral water borehole and comparison with the genome sequences of other deep-branching lineages of the phylum Actinobacteria.</title>
        <authorList>
            <person name="Severino R."/>
            <person name="Froufe H.J.C."/>
            <person name="Barroso C."/>
            <person name="Albuquerque L."/>
            <person name="Lobo-da-Cunha A."/>
            <person name="da Costa M.S."/>
            <person name="Egas C."/>
        </authorList>
    </citation>
    <scope>NUCLEOTIDE SEQUENCE [LARGE SCALE GENOMIC DNA]</scope>
    <source>
        <strain evidence="4">F2-233</strain>
    </source>
</reference>
<dbReference type="PANTHER" id="PTHR43542">
    <property type="entry name" value="METHYLTRANSFERASE"/>
    <property type="match status" value="1"/>
</dbReference>
<dbReference type="GO" id="GO:0031167">
    <property type="term" value="P:rRNA methylation"/>
    <property type="evidence" value="ECO:0007669"/>
    <property type="project" value="InterPro"/>
</dbReference>
<sequence length="177" mass="18827">MRIVAGERRGAKIAAPKGLATRPTSDRAREAAYNLIGPVAGAQVLDLFAGSGAMGLEALSRGARRCVFVESDRAACRVIEDNLARLRLAGAVVLGKDAFQALREERAAGRVYDLVLADPPYGAWSDLQAPLAEAIPPLLAPAGLLVVETSARVEPELPLHLVTSRRYGSARITLFSR</sequence>
<dbReference type="AlphaFoldDB" id="A0A7M2YWG9"/>
<dbReference type="CDD" id="cd02440">
    <property type="entry name" value="AdoMet_MTases"/>
    <property type="match status" value="1"/>
</dbReference>
<dbReference type="NCBIfam" id="TIGR00095">
    <property type="entry name" value="16S rRNA (guanine(966)-N(2))-methyltransferase RsmD"/>
    <property type="match status" value="1"/>
</dbReference>
<evidence type="ECO:0000313" key="4">
    <source>
        <dbReference type="Proteomes" id="UP000254134"/>
    </source>
</evidence>
<dbReference type="PANTHER" id="PTHR43542:SF1">
    <property type="entry name" value="METHYLTRANSFERASE"/>
    <property type="match status" value="1"/>
</dbReference>
<proteinExistence type="predicted"/>
<dbReference type="PIRSF" id="PIRSF004553">
    <property type="entry name" value="CHP00095"/>
    <property type="match status" value="1"/>
</dbReference>
<evidence type="ECO:0000256" key="1">
    <source>
        <dbReference type="ARBA" id="ARBA00022603"/>
    </source>
</evidence>
<accession>A0A7M2YWG9</accession>
<dbReference type="InterPro" id="IPR029063">
    <property type="entry name" value="SAM-dependent_MTases_sf"/>
</dbReference>
<protein>
    <submittedName>
        <fullName evidence="3">RNA methyltransferase, RsmD family</fullName>
    </submittedName>
</protein>
<dbReference type="Pfam" id="PF03602">
    <property type="entry name" value="Cons_hypoth95"/>
    <property type="match status" value="1"/>
</dbReference>
<comment type="caution">
    <text evidence="3">The sequence shown here is derived from an EMBL/GenBank/DDBJ whole genome shotgun (WGS) entry which is preliminary data.</text>
</comment>
<gene>
    <name evidence="3" type="ORF">Gocc_2371</name>
</gene>
<dbReference type="PROSITE" id="PS00092">
    <property type="entry name" value="N6_MTASE"/>
    <property type="match status" value="1"/>
</dbReference>
<dbReference type="Gene3D" id="3.40.50.150">
    <property type="entry name" value="Vaccinia Virus protein VP39"/>
    <property type="match status" value="1"/>
</dbReference>
<keyword evidence="1 3" id="KW-0489">Methyltransferase</keyword>
<name>A0A7M2YWG9_9ACTN</name>
<dbReference type="InterPro" id="IPR004398">
    <property type="entry name" value="RNA_MeTrfase_RsmD"/>
</dbReference>
<dbReference type="InterPro" id="IPR002052">
    <property type="entry name" value="DNA_methylase_N6_adenine_CS"/>
</dbReference>
<dbReference type="RefSeq" id="WP_181813635.1">
    <property type="nucleotide sequence ID" value="NZ_QQZY01000006.1"/>
</dbReference>
<keyword evidence="2 3" id="KW-0808">Transferase</keyword>
<evidence type="ECO:0000313" key="3">
    <source>
        <dbReference type="EMBL" id="RDI73807.1"/>
    </source>
</evidence>
<dbReference type="GO" id="GO:0003676">
    <property type="term" value="F:nucleic acid binding"/>
    <property type="evidence" value="ECO:0007669"/>
    <property type="project" value="InterPro"/>
</dbReference>
<organism evidence="3 4">
    <name type="scientific">Gaiella occulta</name>
    <dbReference type="NCBI Taxonomy" id="1002870"/>
    <lineage>
        <taxon>Bacteria</taxon>
        <taxon>Bacillati</taxon>
        <taxon>Actinomycetota</taxon>
        <taxon>Thermoleophilia</taxon>
        <taxon>Gaiellales</taxon>
        <taxon>Gaiellaceae</taxon>
        <taxon>Gaiella</taxon>
    </lineage>
</organism>
<dbReference type="SUPFAM" id="SSF53335">
    <property type="entry name" value="S-adenosyl-L-methionine-dependent methyltransferases"/>
    <property type="match status" value="1"/>
</dbReference>
<dbReference type="EMBL" id="QQZY01000006">
    <property type="protein sequence ID" value="RDI73807.1"/>
    <property type="molecule type" value="Genomic_DNA"/>
</dbReference>